<evidence type="ECO:0000256" key="2">
    <source>
        <dbReference type="ARBA" id="ARBA00022723"/>
    </source>
</evidence>
<keyword evidence="1 9" id="KW-0808">Transferase</keyword>
<dbReference type="InterPro" id="IPR002139">
    <property type="entry name" value="Ribo/fructo_kinase"/>
</dbReference>
<keyword evidence="12" id="KW-1185">Reference proteome</keyword>
<feature type="binding site" evidence="9">
    <location>
        <begin position="212"/>
        <end position="217"/>
    </location>
    <ligand>
        <name>ATP</name>
        <dbReference type="ChEBI" id="CHEBI:30616"/>
    </ligand>
</feature>
<evidence type="ECO:0000256" key="8">
    <source>
        <dbReference type="ARBA" id="ARBA00023277"/>
    </source>
</evidence>
<evidence type="ECO:0000256" key="4">
    <source>
        <dbReference type="ARBA" id="ARBA00022777"/>
    </source>
</evidence>
<feature type="binding site" evidence="9">
    <location>
        <position position="280"/>
    </location>
    <ligand>
        <name>K(+)</name>
        <dbReference type="ChEBI" id="CHEBI:29103"/>
    </ligand>
</feature>
<evidence type="ECO:0000256" key="6">
    <source>
        <dbReference type="ARBA" id="ARBA00022842"/>
    </source>
</evidence>
<evidence type="ECO:0000256" key="7">
    <source>
        <dbReference type="ARBA" id="ARBA00022958"/>
    </source>
</evidence>
<evidence type="ECO:0000256" key="9">
    <source>
        <dbReference type="HAMAP-Rule" id="MF_01987"/>
    </source>
</evidence>
<evidence type="ECO:0000313" key="11">
    <source>
        <dbReference type="EMBL" id="UOQ60280.1"/>
    </source>
</evidence>
<feature type="binding site" evidence="9">
    <location>
        <begin position="12"/>
        <end position="14"/>
    </location>
    <ligand>
        <name>substrate</name>
    </ligand>
</feature>
<keyword evidence="9" id="KW-0963">Cytoplasm</keyword>
<comment type="function">
    <text evidence="9">Catalyzes the phosphorylation of ribose at O-5 in a reaction requiring ATP and magnesium. The resulting D-ribose-5-phosphate can then be used either for sythesis of nucleotides, histidine, and tryptophan, or as a component of the pentose phosphate pathway.</text>
</comment>
<dbReference type="EC" id="2.7.1.15" evidence="9"/>
<evidence type="ECO:0000256" key="5">
    <source>
        <dbReference type="ARBA" id="ARBA00022840"/>
    </source>
</evidence>
<dbReference type="RefSeq" id="WP_244685783.1">
    <property type="nucleotide sequence ID" value="NZ_CP095043.1"/>
</dbReference>
<accession>A0ABY4FVH9</accession>
<dbReference type="EMBL" id="CP095043">
    <property type="protein sequence ID" value="UOQ60280.1"/>
    <property type="molecule type" value="Genomic_DNA"/>
</dbReference>
<dbReference type="InterPro" id="IPR029056">
    <property type="entry name" value="Ribokinase-like"/>
</dbReference>
<feature type="binding site" evidence="9">
    <location>
        <position position="284"/>
    </location>
    <ligand>
        <name>K(+)</name>
        <dbReference type="ChEBI" id="CHEBI:29103"/>
    </ligand>
</feature>
<gene>
    <name evidence="9" type="primary">rbsK</name>
    <name evidence="11" type="ORF">MUN76_14790</name>
</gene>
<comment type="cofactor">
    <cofactor evidence="9">
        <name>Mg(2+)</name>
        <dbReference type="ChEBI" id="CHEBI:18420"/>
    </cofactor>
    <text evidence="9">Requires a divalent cation, most likely magnesium in vivo, as an electrophilic catalyst to aid phosphoryl group transfer. It is the chelate of the metal and the nucleotide that is the actual substrate.</text>
</comment>
<dbReference type="HAMAP" id="MF_01987">
    <property type="entry name" value="Ribokinase"/>
    <property type="match status" value="1"/>
</dbReference>
<feature type="domain" description="Carbohydrate kinase PfkB" evidence="10">
    <location>
        <begin position="5"/>
        <end position="287"/>
    </location>
</feature>
<keyword evidence="6 9" id="KW-0460">Magnesium</keyword>
<evidence type="ECO:0000256" key="3">
    <source>
        <dbReference type="ARBA" id="ARBA00022741"/>
    </source>
</evidence>
<keyword evidence="8 9" id="KW-0119">Carbohydrate metabolism</keyword>
<feature type="binding site" evidence="9">
    <location>
        <position position="239"/>
    </location>
    <ligand>
        <name>K(+)</name>
        <dbReference type="ChEBI" id="CHEBI:29103"/>
    </ligand>
</feature>
<dbReference type="PRINTS" id="PR00990">
    <property type="entry name" value="RIBOKINASE"/>
</dbReference>
<dbReference type="CDD" id="cd01174">
    <property type="entry name" value="ribokinase"/>
    <property type="match status" value="1"/>
</dbReference>
<keyword evidence="3 9" id="KW-0547">Nucleotide-binding</keyword>
<comment type="caution">
    <text evidence="9">Lacks conserved residue(s) required for the propagation of feature annotation.</text>
</comment>
<evidence type="ECO:0000313" key="12">
    <source>
        <dbReference type="Proteomes" id="UP000831775"/>
    </source>
</evidence>
<name>A0ABY4FVH9_9MICO</name>
<evidence type="ECO:0000256" key="1">
    <source>
        <dbReference type="ARBA" id="ARBA00022679"/>
    </source>
</evidence>
<dbReference type="Pfam" id="PF00294">
    <property type="entry name" value="PfkB"/>
    <property type="match status" value="1"/>
</dbReference>
<comment type="similarity">
    <text evidence="9">Belongs to the carbohydrate kinase PfkB family. Ribokinase subfamily.</text>
</comment>
<feature type="active site" description="Proton acceptor" evidence="9">
    <location>
        <position position="245"/>
    </location>
</feature>
<feature type="binding site" evidence="9">
    <location>
        <begin position="244"/>
        <end position="245"/>
    </location>
    <ligand>
        <name>ATP</name>
        <dbReference type="ChEBI" id="CHEBI:30616"/>
    </ligand>
</feature>
<dbReference type="InterPro" id="IPR011877">
    <property type="entry name" value="Ribokinase"/>
</dbReference>
<feature type="binding site" evidence="9">
    <location>
        <begin position="40"/>
        <end position="44"/>
    </location>
    <ligand>
        <name>substrate</name>
    </ligand>
</feature>
<protein>
    <recommendedName>
        <fullName evidence="9">Ribokinase</fullName>
        <shortName evidence="9">RK</shortName>
        <ecNumber evidence="9">2.7.1.15</ecNumber>
    </recommendedName>
</protein>
<comment type="catalytic activity">
    <reaction evidence="9">
        <text>D-ribose + ATP = D-ribose 5-phosphate + ADP + H(+)</text>
        <dbReference type="Rhea" id="RHEA:13697"/>
        <dbReference type="ChEBI" id="CHEBI:15378"/>
        <dbReference type="ChEBI" id="CHEBI:30616"/>
        <dbReference type="ChEBI" id="CHEBI:47013"/>
        <dbReference type="ChEBI" id="CHEBI:78346"/>
        <dbReference type="ChEBI" id="CHEBI:456216"/>
        <dbReference type="EC" id="2.7.1.15"/>
    </reaction>
</comment>
<comment type="activity regulation">
    <text evidence="9">Activated by a monovalent cation that binds near, but not in, the active site. The most likely occupant of the site in vivo is potassium. Ion binding induces a conformational change that may alter substrate affinity.</text>
</comment>
<feature type="binding site" evidence="9">
    <location>
        <position position="245"/>
    </location>
    <ligand>
        <name>substrate</name>
    </ligand>
</feature>
<comment type="subunit">
    <text evidence="9">Homodimer.</text>
</comment>
<proteinExistence type="inferred from homology"/>
<dbReference type="Gene3D" id="3.40.1190.20">
    <property type="match status" value="1"/>
</dbReference>
<keyword evidence="2 9" id="KW-0479">Metal-binding</keyword>
<dbReference type="SUPFAM" id="SSF53613">
    <property type="entry name" value="Ribokinase-like"/>
    <property type="match status" value="1"/>
</dbReference>
<keyword evidence="7 9" id="KW-0630">Potassium</keyword>
<keyword evidence="4 9" id="KW-0418">Kinase</keyword>
<dbReference type="Proteomes" id="UP000831775">
    <property type="component" value="Chromosome"/>
</dbReference>
<reference evidence="11 12" key="1">
    <citation type="submission" date="2022-04" db="EMBL/GenBank/DDBJ databases">
        <title>Leucobacter sp. isolated from rhizosphere of onion.</title>
        <authorList>
            <person name="Won M."/>
            <person name="Lee C.-M."/>
            <person name="Woen H.-Y."/>
            <person name="Kwon S.-W."/>
        </authorList>
    </citation>
    <scope>NUCLEOTIDE SEQUENCE [LARGE SCALE GENOMIC DNA]</scope>
    <source>
        <strain evidence="11 12">H25R-14</strain>
    </source>
</reference>
<keyword evidence="5 9" id="KW-0067">ATP-binding</keyword>
<sequence>MPGPIVVLGSANLDFVVRTPARPGPGETVFGSAFTTVPGGKGLNQAIAARRAGGAVCMCGAVGMDAWGEVLRDTLRADGVDVSTLATVPGDSGTAHITVQGSGENSIIVVPGANASVTTLSAPAAELIAGAAALVMQFELPQSVLLEAAAHARRHGVRTVLTPAPVLDPVPGLLDLIDIVVLNEHEVTRLSGLPDIEDATRALSGSRTVITTLGADGCLLAAHGEIVRRFAAPAVATVDSTGAGDTFVGVCVARLVAGDPLPRAIEWATVGAGISVTRAGATSSMPTWAEITAVGLT</sequence>
<dbReference type="InterPro" id="IPR011611">
    <property type="entry name" value="PfkB_dom"/>
</dbReference>
<feature type="binding site" evidence="9">
    <location>
        <position position="183"/>
    </location>
    <ligand>
        <name>ATP</name>
        <dbReference type="ChEBI" id="CHEBI:30616"/>
    </ligand>
</feature>
<feature type="binding site" evidence="9">
    <location>
        <position position="275"/>
    </location>
    <ligand>
        <name>K(+)</name>
        <dbReference type="ChEBI" id="CHEBI:29103"/>
    </ligand>
</feature>
<evidence type="ECO:0000259" key="10">
    <source>
        <dbReference type="Pfam" id="PF00294"/>
    </source>
</evidence>
<comment type="subcellular location">
    <subcellularLocation>
        <location evidence="9">Cytoplasm</location>
    </subcellularLocation>
</comment>
<dbReference type="PANTHER" id="PTHR10584:SF166">
    <property type="entry name" value="RIBOKINASE"/>
    <property type="match status" value="1"/>
</dbReference>
<feature type="binding site" evidence="9">
    <location>
        <position position="241"/>
    </location>
    <ligand>
        <name>K(+)</name>
        <dbReference type="ChEBI" id="CHEBI:29103"/>
    </ligand>
</feature>
<feature type="binding site" evidence="9">
    <location>
        <position position="278"/>
    </location>
    <ligand>
        <name>K(+)</name>
        <dbReference type="ChEBI" id="CHEBI:29103"/>
    </ligand>
</feature>
<dbReference type="PANTHER" id="PTHR10584">
    <property type="entry name" value="SUGAR KINASE"/>
    <property type="match status" value="1"/>
</dbReference>
<organism evidence="11 12">
    <name type="scientific">Leucobacter rhizosphaerae</name>
    <dbReference type="NCBI Taxonomy" id="2932245"/>
    <lineage>
        <taxon>Bacteria</taxon>
        <taxon>Bacillati</taxon>
        <taxon>Actinomycetota</taxon>
        <taxon>Actinomycetes</taxon>
        <taxon>Micrococcales</taxon>
        <taxon>Microbacteriaceae</taxon>
        <taxon>Leucobacter</taxon>
    </lineage>
</organism>
<feature type="binding site" evidence="9">
    <location>
        <position position="139"/>
    </location>
    <ligand>
        <name>substrate</name>
    </ligand>
</feature>
<comment type="pathway">
    <text evidence="9">Carbohydrate metabolism; D-ribose degradation; D-ribose 5-phosphate from beta-D-ribopyranose: step 2/2.</text>
</comment>